<dbReference type="Gene3D" id="2.30.110.10">
    <property type="entry name" value="Electron Transport, Fmn-binding Protein, Chain A"/>
    <property type="match status" value="1"/>
</dbReference>
<proteinExistence type="predicted"/>
<evidence type="ECO:0000313" key="3">
    <source>
        <dbReference type="Proteomes" id="UP001596183"/>
    </source>
</evidence>
<sequence length="153" mass="17682">MKITKSPQRSRKQRRSDVLDRLERETDIWVASADAEGLPCLVPLWFVWDGEAVWLATRPANPTGLNLRENGRTRLAFGDTRDVVLIDGVVETYGAREVPPTAAEAFREKTRWDPRADRAGYAFFRVRPRAVQAWCEEHELPKRHLMRDGIWLV</sequence>
<keyword evidence="3" id="KW-1185">Reference proteome</keyword>
<dbReference type="SUPFAM" id="SSF50475">
    <property type="entry name" value="FMN-binding split barrel"/>
    <property type="match status" value="1"/>
</dbReference>
<comment type="caution">
    <text evidence="2">The sequence shown here is derived from an EMBL/GenBank/DDBJ whole genome shotgun (WGS) entry which is preliminary data.</text>
</comment>
<protein>
    <submittedName>
        <fullName evidence="2">Pyridoxamine 5'-phosphate oxidase family protein</fullName>
    </submittedName>
</protein>
<organism evidence="2 3">
    <name type="scientific">Streptomyces incanus</name>
    <dbReference type="NCBI Taxonomy" id="887453"/>
    <lineage>
        <taxon>Bacteria</taxon>
        <taxon>Bacillati</taxon>
        <taxon>Actinomycetota</taxon>
        <taxon>Actinomycetes</taxon>
        <taxon>Kitasatosporales</taxon>
        <taxon>Streptomycetaceae</taxon>
        <taxon>Streptomyces</taxon>
    </lineage>
</organism>
<dbReference type="RefSeq" id="WP_381216378.1">
    <property type="nucleotide sequence ID" value="NZ_JBHSPC010000080.1"/>
</dbReference>
<dbReference type="Pfam" id="PF01243">
    <property type="entry name" value="PNPOx_N"/>
    <property type="match status" value="1"/>
</dbReference>
<name>A0ABW0XT97_9ACTN</name>
<dbReference type="EMBL" id="JBHSPC010000080">
    <property type="protein sequence ID" value="MFC5673128.1"/>
    <property type="molecule type" value="Genomic_DNA"/>
</dbReference>
<gene>
    <name evidence="2" type="ORF">ACFP2V_24350</name>
</gene>
<feature type="domain" description="Pyridoxamine 5'-phosphate oxidase N-terminal" evidence="1">
    <location>
        <begin position="20"/>
        <end position="135"/>
    </location>
</feature>
<dbReference type="InterPro" id="IPR011576">
    <property type="entry name" value="Pyridox_Oxase_N"/>
</dbReference>
<accession>A0ABW0XT97</accession>
<reference evidence="3" key="1">
    <citation type="journal article" date="2019" name="Int. J. Syst. Evol. Microbiol.">
        <title>The Global Catalogue of Microorganisms (GCM) 10K type strain sequencing project: providing services to taxonomists for standard genome sequencing and annotation.</title>
        <authorList>
            <consortium name="The Broad Institute Genomics Platform"/>
            <consortium name="The Broad Institute Genome Sequencing Center for Infectious Disease"/>
            <person name="Wu L."/>
            <person name="Ma J."/>
        </authorList>
    </citation>
    <scope>NUCLEOTIDE SEQUENCE [LARGE SCALE GENOMIC DNA]</scope>
    <source>
        <strain evidence="3">JCM 13852</strain>
    </source>
</reference>
<dbReference type="InterPro" id="IPR012349">
    <property type="entry name" value="Split_barrel_FMN-bd"/>
</dbReference>
<evidence type="ECO:0000313" key="2">
    <source>
        <dbReference type="EMBL" id="MFC5673128.1"/>
    </source>
</evidence>
<evidence type="ECO:0000259" key="1">
    <source>
        <dbReference type="Pfam" id="PF01243"/>
    </source>
</evidence>
<dbReference type="Proteomes" id="UP001596183">
    <property type="component" value="Unassembled WGS sequence"/>
</dbReference>